<dbReference type="InterPro" id="IPR041796">
    <property type="entry name" value="Mre11_N"/>
</dbReference>
<dbReference type="AlphaFoldDB" id="A0A0R1W511"/>
<dbReference type="InterPro" id="IPR004843">
    <property type="entry name" value="Calcineurin-like_PHP"/>
</dbReference>
<dbReference type="InterPro" id="IPR050535">
    <property type="entry name" value="DNA_Repair-Maintenance_Comp"/>
</dbReference>
<dbReference type="Proteomes" id="UP000051820">
    <property type="component" value="Unassembled WGS sequence"/>
</dbReference>
<comment type="caution">
    <text evidence="3">The sequence shown here is derived from an EMBL/GenBank/DDBJ whole genome shotgun (WGS) entry which is preliminary data.</text>
</comment>
<name>A0A0R1W511_9LACO</name>
<sequence>MKFIHTADLHLDSPFLGLKHVPEDLMDQIYHSTFKSFEQIINDAISLNVDFICIAGDIFDRDEHSMAAENFFVSQCERLNKKNIPVYLCYGNHDYQNVESNHVLMPDNVHVFKNSVETKTLTTRSGEKVAISGFSYASRWINSDEVVDYPLHSSMSDWHIGMLHGAIASGTAKQDNYAPFSLDELKSKRYDYWALGHIHKRQILNDTPPIVYSGNTQGRHKNETGEKGYYLVTSSGRQLVPEFHAVSTINWQTISIKLLKHETINEFLTRFESVVSDTIDNQDIPTLVSVSITSINNESESFRVQLANGAILARMQMMAKNRNYHYWPFEIRLPKTDEIPQISGIDQHFWLNASDEVFQIKAIAELADKLFSQDFIEKKFNNENAVSLLKNKSVSYIDETVRKGHRHED</sequence>
<dbReference type="InterPro" id="IPR014576">
    <property type="entry name" value="Pesterase_YhaO"/>
</dbReference>
<proteinExistence type="predicted"/>
<keyword evidence="1" id="KW-0378">Hydrolase</keyword>
<dbReference type="OrthoDB" id="9773856at2"/>
<evidence type="ECO:0000313" key="4">
    <source>
        <dbReference type="Proteomes" id="UP000051820"/>
    </source>
</evidence>
<dbReference type="EMBL" id="AZGF01000005">
    <property type="protein sequence ID" value="KRM12743.1"/>
    <property type="molecule type" value="Genomic_DNA"/>
</dbReference>
<dbReference type="RefSeq" id="WP_010621990.1">
    <property type="nucleotide sequence ID" value="NZ_AZGF01000005.1"/>
</dbReference>
<evidence type="ECO:0000313" key="3">
    <source>
        <dbReference type="EMBL" id="KRM12743.1"/>
    </source>
</evidence>
<dbReference type="CDD" id="cd00840">
    <property type="entry name" value="MPP_Mre11_N"/>
    <property type="match status" value="1"/>
</dbReference>
<dbReference type="PANTHER" id="PTHR30337">
    <property type="entry name" value="COMPONENT OF ATP-DEPENDENT DSDNA EXONUCLEASE"/>
    <property type="match status" value="1"/>
</dbReference>
<dbReference type="GO" id="GO:0016787">
    <property type="term" value="F:hydrolase activity"/>
    <property type="evidence" value="ECO:0007669"/>
    <property type="project" value="UniProtKB-KW"/>
</dbReference>
<protein>
    <submittedName>
        <fullName evidence="3">Metallophosphoesterase</fullName>
    </submittedName>
</protein>
<dbReference type="PANTHER" id="PTHR30337:SF7">
    <property type="entry name" value="PHOSPHOESTERASE"/>
    <property type="match status" value="1"/>
</dbReference>
<dbReference type="Pfam" id="PF00149">
    <property type="entry name" value="Metallophos"/>
    <property type="match status" value="1"/>
</dbReference>
<organism evidence="3 4">
    <name type="scientific">Paucilactobacillus suebicus DSM 5007 = KCTC 3549</name>
    <dbReference type="NCBI Taxonomy" id="1423807"/>
    <lineage>
        <taxon>Bacteria</taxon>
        <taxon>Bacillati</taxon>
        <taxon>Bacillota</taxon>
        <taxon>Bacilli</taxon>
        <taxon>Lactobacillales</taxon>
        <taxon>Lactobacillaceae</taxon>
        <taxon>Paucilactobacillus</taxon>
    </lineage>
</organism>
<dbReference type="SUPFAM" id="SSF56300">
    <property type="entry name" value="Metallo-dependent phosphatases"/>
    <property type="match status" value="1"/>
</dbReference>
<evidence type="ECO:0000256" key="1">
    <source>
        <dbReference type="ARBA" id="ARBA00022801"/>
    </source>
</evidence>
<keyword evidence="4" id="KW-1185">Reference proteome</keyword>
<dbReference type="PATRIC" id="fig|1423807.3.peg.1974"/>
<evidence type="ECO:0000259" key="2">
    <source>
        <dbReference type="Pfam" id="PF00149"/>
    </source>
</evidence>
<dbReference type="STRING" id="1423807.FD16_GL001921"/>
<dbReference type="InterPro" id="IPR029052">
    <property type="entry name" value="Metallo-depent_PP-like"/>
</dbReference>
<dbReference type="Gene3D" id="3.60.21.10">
    <property type="match status" value="1"/>
</dbReference>
<reference evidence="3 4" key="1">
    <citation type="journal article" date="2015" name="Genome Announc.">
        <title>Expanding the biotechnology potential of lactobacilli through comparative genomics of 213 strains and associated genera.</title>
        <authorList>
            <person name="Sun Z."/>
            <person name="Harris H.M."/>
            <person name="McCann A."/>
            <person name="Guo C."/>
            <person name="Argimon S."/>
            <person name="Zhang W."/>
            <person name="Yang X."/>
            <person name="Jeffery I.B."/>
            <person name="Cooney J.C."/>
            <person name="Kagawa T.F."/>
            <person name="Liu W."/>
            <person name="Song Y."/>
            <person name="Salvetti E."/>
            <person name="Wrobel A."/>
            <person name="Rasinkangas P."/>
            <person name="Parkhill J."/>
            <person name="Rea M.C."/>
            <person name="O'Sullivan O."/>
            <person name="Ritari J."/>
            <person name="Douillard F.P."/>
            <person name="Paul Ross R."/>
            <person name="Yang R."/>
            <person name="Briner A.E."/>
            <person name="Felis G.E."/>
            <person name="de Vos W.M."/>
            <person name="Barrangou R."/>
            <person name="Klaenhammer T.R."/>
            <person name="Caufield P.W."/>
            <person name="Cui Y."/>
            <person name="Zhang H."/>
            <person name="O'Toole P.W."/>
        </authorList>
    </citation>
    <scope>NUCLEOTIDE SEQUENCE [LARGE SCALE GENOMIC DNA]</scope>
    <source>
        <strain evidence="3 4">DSM 5007</strain>
    </source>
</reference>
<dbReference type="eggNOG" id="COG0420">
    <property type="taxonomic scope" value="Bacteria"/>
</dbReference>
<feature type="domain" description="Calcineurin-like phosphoesterase" evidence="2">
    <location>
        <begin position="1"/>
        <end position="200"/>
    </location>
</feature>
<accession>A0A0R1W511</accession>
<dbReference type="PIRSF" id="PIRSF033091">
    <property type="entry name" value="Pesterase_YhaO"/>
    <property type="match status" value="1"/>
</dbReference>
<gene>
    <name evidence="3" type="ORF">FD16_GL001921</name>
</gene>